<dbReference type="EMBL" id="GBRH01161295">
    <property type="protein sequence ID" value="JAE36601.1"/>
    <property type="molecule type" value="Transcribed_RNA"/>
</dbReference>
<reference evidence="1" key="1">
    <citation type="submission" date="2014-09" db="EMBL/GenBank/DDBJ databases">
        <authorList>
            <person name="Magalhaes I.L.F."/>
            <person name="Oliveira U."/>
            <person name="Santos F.R."/>
            <person name="Vidigal T.H.D.A."/>
            <person name="Brescovit A.D."/>
            <person name="Santos A.J."/>
        </authorList>
    </citation>
    <scope>NUCLEOTIDE SEQUENCE</scope>
    <source>
        <tissue evidence="1">Shoot tissue taken approximately 20 cm above the soil surface</tissue>
    </source>
</reference>
<dbReference type="AlphaFoldDB" id="A0A0A9HP20"/>
<name>A0A0A9HP20_ARUDO</name>
<organism evidence="1">
    <name type="scientific">Arundo donax</name>
    <name type="common">Giant reed</name>
    <name type="synonym">Donax arundinaceus</name>
    <dbReference type="NCBI Taxonomy" id="35708"/>
    <lineage>
        <taxon>Eukaryota</taxon>
        <taxon>Viridiplantae</taxon>
        <taxon>Streptophyta</taxon>
        <taxon>Embryophyta</taxon>
        <taxon>Tracheophyta</taxon>
        <taxon>Spermatophyta</taxon>
        <taxon>Magnoliopsida</taxon>
        <taxon>Liliopsida</taxon>
        <taxon>Poales</taxon>
        <taxon>Poaceae</taxon>
        <taxon>PACMAD clade</taxon>
        <taxon>Arundinoideae</taxon>
        <taxon>Arundineae</taxon>
        <taxon>Arundo</taxon>
    </lineage>
</organism>
<proteinExistence type="predicted"/>
<protein>
    <submittedName>
        <fullName evidence="1">Uncharacterized protein</fullName>
    </submittedName>
</protein>
<accession>A0A0A9HP20</accession>
<reference evidence="1" key="2">
    <citation type="journal article" date="2015" name="Data Brief">
        <title>Shoot transcriptome of the giant reed, Arundo donax.</title>
        <authorList>
            <person name="Barrero R.A."/>
            <person name="Guerrero F.D."/>
            <person name="Moolhuijzen P."/>
            <person name="Goolsby J.A."/>
            <person name="Tidwell J."/>
            <person name="Bellgard S.E."/>
            <person name="Bellgard M.I."/>
        </authorList>
    </citation>
    <scope>NUCLEOTIDE SEQUENCE</scope>
    <source>
        <tissue evidence="1">Shoot tissue taken approximately 20 cm above the soil surface</tissue>
    </source>
</reference>
<sequence length="39" mass="4453">MCQYTGCCMFETVRSVRDLYSALLLIGQCNIYLAEELDS</sequence>
<evidence type="ECO:0000313" key="1">
    <source>
        <dbReference type="EMBL" id="JAE36601.1"/>
    </source>
</evidence>